<protein>
    <submittedName>
        <fullName evidence="3">Glycosyltransferase family 4 protein</fullName>
    </submittedName>
</protein>
<accession>A0A7X6DPZ6</accession>
<comment type="caution">
    <text evidence="3">The sequence shown here is derived from an EMBL/GenBank/DDBJ whole genome shotgun (WGS) entry which is preliminary data.</text>
</comment>
<keyword evidence="4" id="KW-1185">Reference proteome</keyword>
<feature type="domain" description="Glycosyltransferase subfamily 4-like N-terminal" evidence="2">
    <location>
        <begin position="23"/>
        <end position="196"/>
    </location>
</feature>
<dbReference type="InterPro" id="IPR001296">
    <property type="entry name" value="Glyco_trans_1"/>
</dbReference>
<dbReference type="AlphaFoldDB" id="A0A7X6DPZ6"/>
<dbReference type="Proteomes" id="UP000534783">
    <property type="component" value="Unassembled WGS sequence"/>
</dbReference>
<dbReference type="Gene3D" id="3.40.50.2000">
    <property type="entry name" value="Glycogen Phosphorylase B"/>
    <property type="match status" value="2"/>
</dbReference>
<proteinExistence type="predicted"/>
<keyword evidence="3" id="KW-0808">Transferase</keyword>
<dbReference type="InterPro" id="IPR028098">
    <property type="entry name" value="Glyco_trans_4-like_N"/>
</dbReference>
<dbReference type="Pfam" id="PF13579">
    <property type="entry name" value="Glyco_trans_4_4"/>
    <property type="match status" value="1"/>
</dbReference>
<dbReference type="PANTHER" id="PTHR45947">
    <property type="entry name" value="SULFOQUINOVOSYL TRANSFERASE SQD2"/>
    <property type="match status" value="1"/>
</dbReference>
<dbReference type="Pfam" id="PF00534">
    <property type="entry name" value="Glycos_transf_1"/>
    <property type="match status" value="1"/>
</dbReference>
<feature type="domain" description="Glycosyl transferase family 1" evidence="1">
    <location>
        <begin position="211"/>
        <end position="366"/>
    </location>
</feature>
<evidence type="ECO:0000313" key="4">
    <source>
        <dbReference type="Proteomes" id="UP000534783"/>
    </source>
</evidence>
<dbReference type="RefSeq" id="WP_168059439.1">
    <property type="nucleotide sequence ID" value="NZ_VTOW01000002.1"/>
</dbReference>
<dbReference type="SUPFAM" id="SSF53756">
    <property type="entry name" value="UDP-Glycosyltransferase/glycogen phosphorylase"/>
    <property type="match status" value="1"/>
</dbReference>
<dbReference type="PANTHER" id="PTHR45947:SF3">
    <property type="entry name" value="SULFOQUINOVOSYL TRANSFERASE SQD2"/>
    <property type="match status" value="1"/>
</dbReference>
<dbReference type="EMBL" id="VTOW01000002">
    <property type="protein sequence ID" value="NKE71104.1"/>
    <property type="molecule type" value="Genomic_DNA"/>
</dbReference>
<gene>
    <name evidence="3" type="ORF">MNODULE_10190</name>
</gene>
<name>A0A7X6DPZ6_9BACT</name>
<organism evidence="3 4">
    <name type="scientific">Candidatus Manganitrophus noduliformans</name>
    <dbReference type="NCBI Taxonomy" id="2606439"/>
    <lineage>
        <taxon>Bacteria</taxon>
        <taxon>Pseudomonadati</taxon>
        <taxon>Nitrospirota</taxon>
        <taxon>Nitrospiria</taxon>
        <taxon>Candidatus Troglogloeales</taxon>
        <taxon>Candidatus Manganitrophaceae</taxon>
        <taxon>Candidatus Manganitrophus</taxon>
    </lineage>
</organism>
<reference evidence="3 4" key="1">
    <citation type="journal article" date="2020" name="Nature">
        <title>Bacterial chemolithoautotrophy via manganese oxidation.</title>
        <authorList>
            <person name="Yu H."/>
            <person name="Leadbetter J.R."/>
        </authorList>
    </citation>
    <scope>NUCLEOTIDE SEQUENCE [LARGE SCALE GENOMIC DNA]</scope>
    <source>
        <strain evidence="3 4">Mn-1</strain>
    </source>
</reference>
<sequence length="398" mass="44294">MNVKVCLLTTSFPRSKEDHSGIFVSRLCRALVSSGIRIDVVAPGHEATPDSELIDGCHVYRFSYFFPQKWQRLAYGPGGIPGNLSRSPWRLIQLPFFLLTFLFKAVKVAKGSDIIHAQWIPSGIIAWVVSVYRGIPFVVTLRGSDALYARRSGFLSAASLWILRRAAAVTTVNKELRAWLIIGGLPQDRVVFIRNGVDLEPERRDGEASPFYRILFVGNFIPIKGIRYLIEAFSTVIRSESNLRLTLIGEGEERPALERQIKENGMNAFVEFVGMQPPEEIQTWMSRSDCLVLPSLSEGTPNVVLEAMACGIPVVASDLPGIREVVRDGATGLLTKPQDPEDLAEKLLKLVRDRSLSEEMGKKGREAIGEMGLDWEAVAGRYREVYERVCAGSRESSI</sequence>
<evidence type="ECO:0000313" key="3">
    <source>
        <dbReference type="EMBL" id="NKE71104.1"/>
    </source>
</evidence>
<evidence type="ECO:0000259" key="2">
    <source>
        <dbReference type="Pfam" id="PF13579"/>
    </source>
</evidence>
<dbReference type="GO" id="GO:0016757">
    <property type="term" value="F:glycosyltransferase activity"/>
    <property type="evidence" value="ECO:0007669"/>
    <property type="project" value="InterPro"/>
</dbReference>
<dbReference type="InterPro" id="IPR050194">
    <property type="entry name" value="Glycosyltransferase_grp1"/>
</dbReference>
<evidence type="ECO:0000259" key="1">
    <source>
        <dbReference type="Pfam" id="PF00534"/>
    </source>
</evidence>